<organism evidence="2 3">
    <name type="scientific">Paenimyroides ceti</name>
    <dbReference type="NCBI Taxonomy" id="395087"/>
    <lineage>
        <taxon>Bacteria</taxon>
        <taxon>Pseudomonadati</taxon>
        <taxon>Bacteroidota</taxon>
        <taxon>Flavobacteriia</taxon>
        <taxon>Flavobacteriales</taxon>
        <taxon>Flavobacteriaceae</taxon>
        <taxon>Paenimyroides</taxon>
    </lineage>
</organism>
<dbReference type="PROSITE" id="PS51186">
    <property type="entry name" value="GNAT"/>
    <property type="match status" value="1"/>
</dbReference>
<comment type="caution">
    <text evidence="2">The sequence shown here is derived from an EMBL/GenBank/DDBJ whole genome shotgun (WGS) entry which is preliminary data.</text>
</comment>
<dbReference type="PANTHER" id="PTHR43415">
    <property type="entry name" value="SPERMIDINE N(1)-ACETYLTRANSFERASE"/>
    <property type="match status" value="1"/>
</dbReference>
<proteinExistence type="predicted"/>
<name>A0ABT8CPK1_9FLAO</name>
<dbReference type="GO" id="GO:0016746">
    <property type="term" value="F:acyltransferase activity"/>
    <property type="evidence" value="ECO:0007669"/>
    <property type="project" value="UniProtKB-KW"/>
</dbReference>
<dbReference type="Pfam" id="PF13420">
    <property type="entry name" value="Acetyltransf_4"/>
    <property type="match status" value="1"/>
</dbReference>
<dbReference type="PANTHER" id="PTHR43415:SF3">
    <property type="entry name" value="GNAT-FAMILY ACETYLTRANSFERASE"/>
    <property type="match status" value="1"/>
</dbReference>
<dbReference type="Proteomes" id="UP001242368">
    <property type="component" value="Unassembled WGS sequence"/>
</dbReference>
<evidence type="ECO:0000259" key="1">
    <source>
        <dbReference type="PROSITE" id="PS51186"/>
    </source>
</evidence>
<dbReference type="RefSeq" id="WP_290362034.1">
    <property type="nucleotide sequence ID" value="NZ_JAUFQU010000001.1"/>
</dbReference>
<keyword evidence="3" id="KW-1185">Reference proteome</keyword>
<reference evidence="3" key="1">
    <citation type="journal article" date="2019" name="Int. J. Syst. Evol. Microbiol.">
        <title>The Global Catalogue of Microorganisms (GCM) 10K type strain sequencing project: providing services to taxonomists for standard genome sequencing and annotation.</title>
        <authorList>
            <consortium name="The Broad Institute Genomics Platform"/>
            <consortium name="The Broad Institute Genome Sequencing Center for Infectious Disease"/>
            <person name="Wu L."/>
            <person name="Ma J."/>
        </authorList>
    </citation>
    <scope>NUCLEOTIDE SEQUENCE [LARGE SCALE GENOMIC DNA]</scope>
    <source>
        <strain evidence="3">CECT 7184</strain>
    </source>
</reference>
<dbReference type="InterPro" id="IPR000182">
    <property type="entry name" value="GNAT_dom"/>
</dbReference>
<dbReference type="CDD" id="cd04301">
    <property type="entry name" value="NAT_SF"/>
    <property type="match status" value="1"/>
</dbReference>
<sequence length="182" mass="20831">MKNINQQYILKNGKEITIRNGAVTDAEKLRKTVKKYIGESEYIPQLPEEYTLTIEEQENWIKSFIEKENSIMLIAEYHNDIIGNIDINGSVRKAMQHTGGIGMGMLQEWTNSGLGTALMTCAVEWAKQNKILEILWLQVYTDNIGGVSLYKKMGFQESGLIKNYFKQDGKYFDNMTMSLSVK</sequence>
<dbReference type="EC" id="2.3.1.-" evidence="2"/>
<keyword evidence="2" id="KW-0808">Transferase</keyword>
<evidence type="ECO:0000313" key="3">
    <source>
        <dbReference type="Proteomes" id="UP001242368"/>
    </source>
</evidence>
<feature type="domain" description="N-acetyltransferase" evidence="1">
    <location>
        <begin position="16"/>
        <end position="178"/>
    </location>
</feature>
<gene>
    <name evidence="2" type="ORF">QW060_01945</name>
</gene>
<evidence type="ECO:0000313" key="2">
    <source>
        <dbReference type="EMBL" id="MDN3705886.1"/>
    </source>
</evidence>
<protein>
    <submittedName>
        <fullName evidence="2">GNAT family N-acetyltransferase</fullName>
        <ecNumber evidence="2">2.3.1.-</ecNumber>
    </submittedName>
</protein>
<dbReference type="SUPFAM" id="SSF55729">
    <property type="entry name" value="Acyl-CoA N-acyltransferases (Nat)"/>
    <property type="match status" value="1"/>
</dbReference>
<keyword evidence="2" id="KW-0012">Acyltransferase</keyword>
<dbReference type="EMBL" id="JAUFQU010000001">
    <property type="protein sequence ID" value="MDN3705886.1"/>
    <property type="molecule type" value="Genomic_DNA"/>
</dbReference>
<accession>A0ABT8CPK1</accession>
<dbReference type="InterPro" id="IPR016181">
    <property type="entry name" value="Acyl_CoA_acyltransferase"/>
</dbReference>
<dbReference type="Gene3D" id="3.40.630.30">
    <property type="match status" value="1"/>
</dbReference>